<protein>
    <submittedName>
        <fullName evidence="1">Uncharacterized protein</fullName>
    </submittedName>
</protein>
<sequence>MVSFFVHLHSFPPAKQSQSTLNRTKSETGFVGRSDAYSPTIPPALGAFPSPRQSFKQAVVIGTFILKPSIGIVVKQSQPDLPSLLLELRTLQNIKWHNIRNRKNMNRPTGRMGKEMKEDQLYQLQNLIPVRLQAYLRLSLFFFLAVKCHFRSPTTEVRNY</sequence>
<dbReference type="AlphaFoldDB" id="A0A0S2PIY0"/>
<accession>A0A0S2PIY0</accession>
<keyword evidence="1" id="KW-0496">Mitochondrion</keyword>
<dbReference type="EMBL" id="KT337313">
    <property type="protein sequence ID" value="ALP00628.1"/>
    <property type="molecule type" value="Genomic_DNA"/>
</dbReference>
<proteinExistence type="predicted"/>
<geneLocation type="mitochondrion" evidence="1"/>
<reference evidence="1" key="1">
    <citation type="journal article" date="2016" name="PLoS ONE">
        <title>Genome Sequences of Populus tremula Chloroplast and Mitochondrion: Implications for Holistic Poplar Breeding.</title>
        <authorList>
            <person name="Kersten B."/>
            <person name="Faivre Rampant P."/>
            <person name="Mader M."/>
            <person name="Le Paslier M.C."/>
            <person name="Bounon R."/>
            <person name="Berard A."/>
            <person name="Vettori C."/>
            <person name="Schroeder H."/>
            <person name="Leple J.C."/>
            <person name="Fladung M."/>
        </authorList>
    </citation>
    <scope>NUCLEOTIDE SEQUENCE</scope>
</reference>
<organism evidence="1">
    <name type="scientific">Populus tremula</name>
    <name type="common">European aspen</name>
    <dbReference type="NCBI Taxonomy" id="113636"/>
    <lineage>
        <taxon>Eukaryota</taxon>
        <taxon>Viridiplantae</taxon>
        <taxon>Streptophyta</taxon>
        <taxon>Embryophyta</taxon>
        <taxon>Tracheophyta</taxon>
        <taxon>Spermatophyta</taxon>
        <taxon>Magnoliopsida</taxon>
        <taxon>eudicotyledons</taxon>
        <taxon>Gunneridae</taxon>
        <taxon>Pentapetalae</taxon>
        <taxon>rosids</taxon>
        <taxon>fabids</taxon>
        <taxon>Malpighiales</taxon>
        <taxon>Salicaceae</taxon>
        <taxon>Saliceae</taxon>
        <taxon>Populus</taxon>
    </lineage>
</organism>
<name>A0A0S2PIY0_POPTN</name>
<evidence type="ECO:0000313" key="1">
    <source>
        <dbReference type="EMBL" id="ALP00628.1"/>
    </source>
</evidence>